<keyword evidence="3" id="KW-1185">Reference proteome</keyword>
<dbReference type="HOGENOM" id="CLU_1479974_0_0_10"/>
<dbReference type="AlphaFoldDB" id="G2Z249"/>
<reference evidence="2 3" key="1">
    <citation type="journal article" date="2011" name="Appl. Environ. Microbiol.">
        <title>Complete genome sequence of the fish pathogen Flavobacterium branchiophilum.</title>
        <authorList>
            <consortium name="1:IP"/>
            <consortium name="Microbial Evolutionary Genomics,F-75015 Paris"/>
            <consortium name="France 2:CNRS"/>
            <consortium name="URA2171"/>
            <consortium name="F-75015 Paris,France 3:Unite de Virologie et Immunologie Mol."/>
            <consortium name="INRA,78352 Jouy en Josas Cedex"/>
            <consortium name="France. 4:Unite de Mathemathique"/>
            <consortium name="Informatique et Genome,INRA"/>
            <consortium name="78352 Jouy en Josas Cedex"/>
            <consortium name="France. 5:CEA/Genoscope"/>
            <consortium name="Evry"/>
            <consortium name="France"/>
            <person name="Touchon M."/>
            <person name="Barbier P."/>
            <person name="Bernardet J.F."/>
            <person name="Loux V."/>
            <person name="Vacherie B."/>
            <person name="Barbe V."/>
            <person name="Rocha E.P."/>
            <person name="Duchaud E."/>
        </authorList>
    </citation>
    <scope>NUCLEOTIDE SEQUENCE [LARGE SCALE GENOMIC DNA]</scope>
    <source>
        <strain evidence="2 3">FL-15</strain>
    </source>
</reference>
<protein>
    <submittedName>
        <fullName evidence="2">Uncharacterized protein</fullName>
    </submittedName>
</protein>
<proteinExistence type="predicted"/>
<evidence type="ECO:0000256" key="1">
    <source>
        <dbReference type="SAM" id="Phobius"/>
    </source>
</evidence>
<keyword evidence="1" id="KW-1133">Transmembrane helix</keyword>
<evidence type="ECO:0000313" key="3">
    <source>
        <dbReference type="Proteomes" id="UP000009186"/>
    </source>
</evidence>
<keyword evidence="1" id="KW-0472">Membrane</keyword>
<organism evidence="2 3">
    <name type="scientific">Flavobacterium branchiophilum (strain FL-15)</name>
    <dbReference type="NCBI Taxonomy" id="1034807"/>
    <lineage>
        <taxon>Bacteria</taxon>
        <taxon>Pseudomonadati</taxon>
        <taxon>Bacteroidota</taxon>
        <taxon>Flavobacteriia</taxon>
        <taxon>Flavobacteriales</taxon>
        <taxon>Flavobacteriaceae</taxon>
        <taxon>Flavobacterium</taxon>
    </lineage>
</organism>
<evidence type="ECO:0000313" key="2">
    <source>
        <dbReference type="EMBL" id="CCB70001.1"/>
    </source>
</evidence>
<dbReference type="EMBL" id="FQ859183">
    <property type="protein sequence ID" value="CCB70001.1"/>
    <property type="molecule type" value="Genomic_DNA"/>
</dbReference>
<name>G2Z249_FLABF</name>
<dbReference type="eggNOG" id="ENOG502ZDK3">
    <property type="taxonomic scope" value="Bacteria"/>
</dbReference>
<accession>G2Z249</accession>
<keyword evidence="1" id="KW-0812">Transmembrane</keyword>
<dbReference type="KEGG" id="fbr:FBFL15_1955"/>
<sequence length="182" mass="21937">MLPILCILYLKNINAFKQYSSIDIHIWDGKEYHKEITTFLKSKKIYHVNLTGDNKTDKIKLNNAEKTINKLIISNDSLIGVKFHFEKKSEYWTFIRVLEILAIEKAEFYLLYKNDIWFANPSKPKPNKNPIRMMTCSYRPIHINRNERENQLLNIEEIEKKYYLPIIAYLLLIFFTFKNYYK</sequence>
<gene>
    <name evidence="2" type="ordered locus">FBFL15_1955</name>
</gene>
<feature type="transmembrane region" description="Helical" evidence="1">
    <location>
        <begin position="162"/>
        <end position="181"/>
    </location>
</feature>
<dbReference type="Proteomes" id="UP000009186">
    <property type="component" value="Chromosome"/>
</dbReference>